<feature type="domain" description="LamG-like jellyroll fold" evidence="4">
    <location>
        <begin position="1287"/>
        <end position="1451"/>
    </location>
</feature>
<evidence type="ECO:0000259" key="4">
    <source>
        <dbReference type="SMART" id="SM00560"/>
    </source>
</evidence>
<organism evidence="5 6">
    <name type="scientific">Streptomyces lacrimifluminis</name>
    <dbReference type="NCBI Taxonomy" id="1500077"/>
    <lineage>
        <taxon>Bacteria</taxon>
        <taxon>Bacillati</taxon>
        <taxon>Actinomycetota</taxon>
        <taxon>Actinomycetes</taxon>
        <taxon>Kitasatosporales</taxon>
        <taxon>Streptomycetaceae</taxon>
        <taxon>Streptomyces</taxon>
    </lineage>
</organism>
<comment type="caution">
    <text evidence="5">The sequence shown here is derived from an EMBL/GenBank/DDBJ whole genome shotgun (WGS) entry which is preliminary data.</text>
</comment>
<evidence type="ECO:0000256" key="3">
    <source>
        <dbReference type="SAM" id="MobiDB-lite"/>
    </source>
</evidence>
<name>A0A917KXX3_9ACTN</name>
<feature type="region of interest" description="Disordered" evidence="3">
    <location>
        <begin position="251"/>
        <end position="296"/>
    </location>
</feature>
<protein>
    <recommendedName>
        <fullName evidence="4">LamG-like jellyroll fold domain-containing protein</fullName>
    </recommendedName>
</protein>
<accession>A0A917KXX3</accession>
<evidence type="ECO:0000313" key="6">
    <source>
        <dbReference type="Proteomes" id="UP000625682"/>
    </source>
</evidence>
<keyword evidence="6" id="KW-1185">Reference proteome</keyword>
<dbReference type="SUPFAM" id="SSF49899">
    <property type="entry name" value="Concanavalin A-like lectins/glucanases"/>
    <property type="match status" value="3"/>
</dbReference>
<keyword evidence="2" id="KW-1015">Disulfide bond</keyword>
<reference evidence="5" key="1">
    <citation type="journal article" date="2014" name="Int. J. Syst. Evol. Microbiol.">
        <title>Complete genome sequence of Corynebacterium casei LMG S-19264T (=DSM 44701T), isolated from a smear-ripened cheese.</title>
        <authorList>
            <consortium name="US DOE Joint Genome Institute (JGI-PGF)"/>
            <person name="Walter F."/>
            <person name="Albersmeier A."/>
            <person name="Kalinowski J."/>
            <person name="Ruckert C."/>
        </authorList>
    </citation>
    <scope>NUCLEOTIDE SEQUENCE</scope>
    <source>
        <strain evidence="5">CGMCC 4.7272</strain>
    </source>
</reference>
<dbReference type="SMART" id="SM00560">
    <property type="entry name" value="LamGL"/>
    <property type="match status" value="3"/>
</dbReference>
<dbReference type="InterPro" id="IPR042837">
    <property type="entry name" value="PTX3"/>
</dbReference>
<proteinExistence type="predicted"/>
<dbReference type="PANTHER" id="PTHR46943">
    <property type="entry name" value="PENTRAXIN-RELATED PROTEIN PTX3"/>
    <property type="match status" value="1"/>
</dbReference>
<keyword evidence="1" id="KW-0732">Signal</keyword>
<dbReference type="Proteomes" id="UP000625682">
    <property type="component" value="Unassembled WGS sequence"/>
</dbReference>
<dbReference type="InterPro" id="IPR006558">
    <property type="entry name" value="LamG-like"/>
</dbReference>
<dbReference type="GO" id="GO:0006955">
    <property type="term" value="P:immune response"/>
    <property type="evidence" value="ECO:0007669"/>
    <property type="project" value="InterPro"/>
</dbReference>
<dbReference type="EMBL" id="BMMU01000010">
    <property type="protein sequence ID" value="GGJ35175.1"/>
    <property type="molecule type" value="Genomic_DNA"/>
</dbReference>
<dbReference type="Pfam" id="PF13385">
    <property type="entry name" value="Laminin_G_3"/>
    <property type="match status" value="3"/>
</dbReference>
<evidence type="ECO:0000256" key="1">
    <source>
        <dbReference type="ARBA" id="ARBA00022729"/>
    </source>
</evidence>
<feature type="domain" description="LamG-like jellyroll fold" evidence="4">
    <location>
        <begin position="1059"/>
        <end position="1208"/>
    </location>
</feature>
<reference evidence="5" key="2">
    <citation type="submission" date="2020-09" db="EMBL/GenBank/DDBJ databases">
        <authorList>
            <person name="Sun Q."/>
            <person name="Zhou Y."/>
        </authorList>
    </citation>
    <scope>NUCLEOTIDE SEQUENCE</scope>
    <source>
        <strain evidence="5">CGMCC 4.7272</strain>
    </source>
</reference>
<feature type="compositionally biased region" description="Low complexity" evidence="3">
    <location>
        <begin position="256"/>
        <end position="271"/>
    </location>
</feature>
<evidence type="ECO:0000256" key="2">
    <source>
        <dbReference type="ARBA" id="ARBA00023157"/>
    </source>
</evidence>
<evidence type="ECO:0000313" key="5">
    <source>
        <dbReference type="EMBL" id="GGJ35175.1"/>
    </source>
</evidence>
<dbReference type="PANTHER" id="PTHR46943:SF1">
    <property type="entry name" value="PENTRAXIN-RELATED PROTEIN PTX3"/>
    <property type="match status" value="1"/>
</dbReference>
<dbReference type="Gene3D" id="2.60.120.200">
    <property type="match status" value="3"/>
</dbReference>
<feature type="domain" description="LamG-like jellyroll fold" evidence="4">
    <location>
        <begin position="830"/>
        <end position="980"/>
    </location>
</feature>
<gene>
    <name evidence="5" type="ORF">GCM10012282_34880</name>
</gene>
<sequence>MGLSVAPLAIGAGLAVTVGLLPVGALPIAWDLQSASASERATSAQPASAEAESSTAATEDEALALAKRLGKKVEVLSQRGESSDLYATPEGQLESREYMRPVRTRVDGEWRPIDTSLAEIGTGTDKGMVAPKAASVGLAFSGGGEGPLVRLERAGRTFQLSWPGTVPAPRLDGDTATYPEILPDVDLRLAARPEGFTQLLVVKSAEAAQGEELAELRFQLSTEGLVARETATGGLEAVDEGAGGVVFEAPKPVMWDSSPGPQQTQGQGTDTADLASFPDASSDAARTGVSRTAATQTGAVQALQTVQGVEEAEEPGAGDSGRLEPVGVDIPASGDELVLTPDRELLTGPDTVYPVFIDPQVYTPRATAWTMASRYWDSTPQWKFNGDPDAGLGYCGWDYCAPQDVKRLFYQIPTTKYAGRSILKAEFTVRETHAASCQAREVQLWRTKGISSSTTWNSQNASGFWIDRLETRSFAYGFDGCSSADAEFNVKGVVAQAAANKWPTITFGMRASDEGDRYTWKRFSDAAYLRVTYNRPPPRISTSQLTMDPGGPCLTSANAVSIRSRATIKASDVTDPDKDRVSVQFRARWDSGSWLSARSTIKASGSDFSSTLPTSIPTDKLIAWEVRAWDGKDGDNTSGQWSAWSSQGAHNCYFRYDLGVPAGPSIVSAQYPRADDSDPNDPWWDGVGRYGTFTIDAPNSDVTKYWIGVNGSPSSKYTVTTTGGAARTIKVMPTRPGPNFITAKALDAAGNVSTEPRTYNFRVRSGQPDRLSWQLDEGAGASQLAGAGGEWPATINGVKTGAEGVTGSGLELDGVDDYAATDSPVLNTGKSFSVSVWAKLPSDHPASGNVAVAQSGSNTSGFEIYYSTSLGGWVFLRHSVDALGGTAARAVQPACPAGDTTCLESRLNTWTHLVGVFDNVNHVMKLYVNGKLVGTAPFTAPWDARGRTFLGAASHYGTVENFFKGSLDEFQLFDYQLEDAQVTRLHNRNPVDTGRPAKLVFPLDEKADDIALIGRAQPVAAQLRGGTTPGADGVNGRAVEFDGVDDYATAGRPVMDTHQSFAVSTWVKLPKDKESRAMTAVAQSSANITGFEIYYSTSLGGWVFLRPSADASNATPVRAVQTACPANTNCAAARLGQWNHVVGVYDIDASEIRLYVNGVLAATTAYTTPWLATGEVTLGGAKGASGLISPLKGAIDDVRLYDRAVSDDEVRQLFRQRPLVKSRWKFETVSSAATPVTPDSGPMGAGLDLYNGAKIGPPSWVDGDLILNGVNQYAATAAGTVPLDTEASFTVSAFAQAAATPTGSVALLSAPGTNKDAFSVRYIPSTTPGADGGRWRITTAEADKTGAASADVENGQFYGPKDWTHLALVYDGFAHEMRLYVNGKLEEVACKDTDEDGEPDVAGCTDQVSSAENVLTFKAVQSLQLGRDRAGRYWPGSVSDVWTFQGALNDTQIGHLATGQPGADTTVPGND</sequence>
<dbReference type="InterPro" id="IPR013320">
    <property type="entry name" value="ConA-like_dom_sf"/>
</dbReference>